<name>A0ABR1BL85_NECAM</name>
<evidence type="ECO:0000256" key="6">
    <source>
        <dbReference type="ARBA" id="ARBA00022729"/>
    </source>
</evidence>
<keyword evidence="5 18" id="KW-0812">Transmembrane</keyword>
<dbReference type="SUPFAM" id="SSF56112">
    <property type="entry name" value="Protein kinase-like (PK-like)"/>
    <property type="match status" value="1"/>
</dbReference>
<feature type="signal peptide" evidence="19">
    <location>
        <begin position="1"/>
        <end position="23"/>
    </location>
</feature>
<dbReference type="CDD" id="cd07302">
    <property type="entry name" value="CHD"/>
    <property type="match status" value="1"/>
</dbReference>
<dbReference type="PROSITE" id="PS50011">
    <property type="entry name" value="PROTEIN_KINASE_DOM"/>
    <property type="match status" value="1"/>
</dbReference>
<dbReference type="Gene3D" id="1.10.510.10">
    <property type="entry name" value="Transferase(Phosphotransferase) domain 1"/>
    <property type="match status" value="1"/>
</dbReference>
<dbReference type="SUPFAM" id="SSF55073">
    <property type="entry name" value="Nucleotide cyclase"/>
    <property type="match status" value="1"/>
</dbReference>
<gene>
    <name evidence="22" type="primary">Necator_chrI.g551</name>
    <name evidence="22" type="ORF">RB195_004429</name>
</gene>
<dbReference type="Proteomes" id="UP001303046">
    <property type="component" value="Unassembled WGS sequence"/>
</dbReference>
<dbReference type="InterPro" id="IPR050401">
    <property type="entry name" value="Cyclic_nucleotide_synthase"/>
</dbReference>
<evidence type="ECO:0000256" key="8">
    <source>
        <dbReference type="ARBA" id="ARBA00022989"/>
    </source>
</evidence>
<dbReference type="InterPro" id="IPR011009">
    <property type="entry name" value="Kinase-like_dom_sf"/>
</dbReference>
<evidence type="ECO:0000256" key="5">
    <source>
        <dbReference type="ARBA" id="ARBA00022692"/>
    </source>
</evidence>
<evidence type="ECO:0000256" key="13">
    <source>
        <dbReference type="ARBA" id="ARBA00023239"/>
    </source>
</evidence>
<evidence type="ECO:0000256" key="17">
    <source>
        <dbReference type="SAM" id="MobiDB-lite"/>
    </source>
</evidence>
<evidence type="ECO:0000259" key="20">
    <source>
        <dbReference type="PROSITE" id="PS50011"/>
    </source>
</evidence>
<dbReference type="Gene3D" id="3.30.70.1230">
    <property type="entry name" value="Nucleotide cyclase"/>
    <property type="match status" value="1"/>
</dbReference>
<protein>
    <recommendedName>
        <fullName evidence="3 16">Guanylate cyclase</fullName>
        <ecNumber evidence="3 16">4.6.1.2</ecNumber>
    </recommendedName>
</protein>
<organism evidence="22 23">
    <name type="scientific">Necator americanus</name>
    <name type="common">Human hookworm</name>
    <dbReference type="NCBI Taxonomy" id="51031"/>
    <lineage>
        <taxon>Eukaryota</taxon>
        <taxon>Metazoa</taxon>
        <taxon>Ecdysozoa</taxon>
        <taxon>Nematoda</taxon>
        <taxon>Chromadorea</taxon>
        <taxon>Rhabditida</taxon>
        <taxon>Rhabditina</taxon>
        <taxon>Rhabditomorpha</taxon>
        <taxon>Strongyloidea</taxon>
        <taxon>Ancylostomatidae</taxon>
        <taxon>Bunostominae</taxon>
        <taxon>Necator</taxon>
    </lineage>
</organism>
<feature type="region of interest" description="Disordered" evidence="17">
    <location>
        <begin position="635"/>
        <end position="657"/>
    </location>
</feature>
<evidence type="ECO:0000256" key="12">
    <source>
        <dbReference type="ARBA" id="ARBA00023180"/>
    </source>
</evidence>
<keyword evidence="7" id="KW-0547">Nucleotide-binding</keyword>
<keyword evidence="13 15" id="KW-0456">Lyase</keyword>
<dbReference type="PANTHER" id="PTHR11920:SF494">
    <property type="entry name" value="ATRIAL NATRIURETIC PEPTIDE RECEPTOR 2"/>
    <property type="match status" value="1"/>
</dbReference>
<comment type="subcellular location">
    <subcellularLocation>
        <location evidence="2">Cell membrane</location>
        <topology evidence="2">Single-pass type I membrane protein</topology>
    </subcellularLocation>
</comment>
<evidence type="ECO:0000256" key="19">
    <source>
        <dbReference type="SAM" id="SignalP"/>
    </source>
</evidence>
<reference evidence="22 23" key="1">
    <citation type="submission" date="2023-08" db="EMBL/GenBank/DDBJ databases">
        <title>A Necator americanus chromosomal reference genome.</title>
        <authorList>
            <person name="Ilik V."/>
            <person name="Petrzelkova K.J."/>
            <person name="Pardy F."/>
            <person name="Fuh T."/>
            <person name="Niatou-Singa F.S."/>
            <person name="Gouil Q."/>
            <person name="Baker L."/>
            <person name="Ritchie M.E."/>
            <person name="Jex A.R."/>
            <person name="Gazzola D."/>
            <person name="Li H."/>
            <person name="Toshio Fujiwara R."/>
            <person name="Zhan B."/>
            <person name="Aroian R.V."/>
            <person name="Pafco B."/>
            <person name="Schwarz E.M."/>
        </authorList>
    </citation>
    <scope>NUCLEOTIDE SEQUENCE [LARGE SCALE GENOMIC DNA]</scope>
    <source>
        <strain evidence="22 23">Aroian</strain>
        <tissue evidence="22">Whole animal</tissue>
    </source>
</reference>
<evidence type="ECO:0000256" key="2">
    <source>
        <dbReference type="ARBA" id="ARBA00004251"/>
    </source>
</evidence>
<evidence type="ECO:0000313" key="22">
    <source>
        <dbReference type="EMBL" id="KAK6726110.1"/>
    </source>
</evidence>
<dbReference type="EMBL" id="JAVFWL010000001">
    <property type="protein sequence ID" value="KAK6726110.1"/>
    <property type="molecule type" value="Genomic_DNA"/>
</dbReference>
<evidence type="ECO:0000256" key="15">
    <source>
        <dbReference type="RuleBase" id="RU000405"/>
    </source>
</evidence>
<feature type="domain" description="Protein kinase" evidence="20">
    <location>
        <begin position="676"/>
        <end position="968"/>
    </location>
</feature>
<comment type="caution">
    <text evidence="22">The sequence shown here is derived from an EMBL/GenBank/DDBJ whole genome shotgun (WGS) entry which is preliminary data.</text>
</comment>
<feature type="domain" description="Guanylate cyclase" evidence="21">
    <location>
        <begin position="1041"/>
        <end position="1170"/>
    </location>
</feature>
<feature type="chain" id="PRO_5046772743" description="Guanylate cyclase" evidence="19">
    <location>
        <begin position="24"/>
        <end position="1231"/>
    </location>
</feature>
<feature type="compositionally biased region" description="Polar residues" evidence="17">
    <location>
        <begin position="547"/>
        <end position="556"/>
    </location>
</feature>
<dbReference type="InterPro" id="IPR001245">
    <property type="entry name" value="Ser-Thr/Tyr_kinase_cat_dom"/>
</dbReference>
<evidence type="ECO:0000256" key="1">
    <source>
        <dbReference type="ARBA" id="ARBA00001436"/>
    </source>
</evidence>
<feature type="compositionally biased region" description="Basic residues" evidence="17">
    <location>
        <begin position="525"/>
        <end position="535"/>
    </location>
</feature>
<dbReference type="PANTHER" id="PTHR11920">
    <property type="entry name" value="GUANYLYL CYCLASE"/>
    <property type="match status" value="1"/>
</dbReference>
<dbReference type="PRINTS" id="PR00255">
    <property type="entry name" value="NATPEPTIDER"/>
</dbReference>
<dbReference type="Pfam" id="PF00211">
    <property type="entry name" value="Guanylate_cyc"/>
    <property type="match status" value="1"/>
</dbReference>
<dbReference type="EC" id="4.6.1.2" evidence="3 16"/>
<evidence type="ECO:0000256" key="11">
    <source>
        <dbReference type="ARBA" id="ARBA00023170"/>
    </source>
</evidence>
<evidence type="ECO:0000256" key="7">
    <source>
        <dbReference type="ARBA" id="ARBA00022741"/>
    </source>
</evidence>
<dbReference type="Pfam" id="PF07714">
    <property type="entry name" value="PK_Tyr_Ser-Thr"/>
    <property type="match status" value="1"/>
</dbReference>
<comment type="similarity">
    <text evidence="15">Belongs to the adenylyl cyclase class-4/guanylyl cyclase family.</text>
</comment>
<evidence type="ECO:0000256" key="16">
    <source>
        <dbReference type="RuleBase" id="RU003431"/>
    </source>
</evidence>
<feature type="transmembrane region" description="Helical" evidence="18">
    <location>
        <begin position="473"/>
        <end position="496"/>
    </location>
</feature>
<dbReference type="Pfam" id="PF01094">
    <property type="entry name" value="ANF_receptor"/>
    <property type="match status" value="1"/>
</dbReference>
<keyword evidence="23" id="KW-1185">Reference proteome</keyword>
<dbReference type="InterPro" id="IPR028082">
    <property type="entry name" value="Peripla_BP_I"/>
</dbReference>
<keyword evidence="12" id="KW-0325">Glycoprotein</keyword>
<keyword evidence="10 18" id="KW-0472">Membrane</keyword>
<evidence type="ECO:0000256" key="10">
    <source>
        <dbReference type="ARBA" id="ARBA00023136"/>
    </source>
</evidence>
<dbReference type="CDD" id="cd14042">
    <property type="entry name" value="PK_GC-A_B"/>
    <property type="match status" value="1"/>
</dbReference>
<keyword evidence="14 16" id="KW-0141">cGMP biosynthesis</keyword>
<evidence type="ECO:0000256" key="18">
    <source>
        <dbReference type="SAM" id="Phobius"/>
    </source>
</evidence>
<evidence type="ECO:0000256" key="4">
    <source>
        <dbReference type="ARBA" id="ARBA00022475"/>
    </source>
</evidence>
<evidence type="ECO:0000256" key="9">
    <source>
        <dbReference type="ARBA" id="ARBA00023134"/>
    </source>
</evidence>
<evidence type="ECO:0000259" key="21">
    <source>
        <dbReference type="PROSITE" id="PS50125"/>
    </source>
</evidence>
<dbReference type="SUPFAM" id="SSF53822">
    <property type="entry name" value="Periplasmic binding protein-like I"/>
    <property type="match status" value="1"/>
</dbReference>
<accession>A0ABR1BL85</accession>
<dbReference type="Gene3D" id="3.40.50.2300">
    <property type="match status" value="3"/>
</dbReference>
<keyword evidence="8 18" id="KW-1133">Transmembrane helix</keyword>
<dbReference type="CDD" id="cd06373">
    <property type="entry name" value="PBP1_NPR-like"/>
    <property type="match status" value="1"/>
</dbReference>
<dbReference type="InterPro" id="IPR029787">
    <property type="entry name" value="Nucleotide_cyclase"/>
</dbReference>
<dbReference type="PROSITE" id="PS00452">
    <property type="entry name" value="GUANYLATE_CYCLASE_1"/>
    <property type="match status" value="1"/>
</dbReference>
<evidence type="ECO:0000256" key="3">
    <source>
        <dbReference type="ARBA" id="ARBA00012202"/>
    </source>
</evidence>
<evidence type="ECO:0000313" key="23">
    <source>
        <dbReference type="Proteomes" id="UP001303046"/>
    </source>
</evidence>
<proteinExistence type="inferred from homology"/>
<dbReference type="PROSITE" id="PS50125">
    <property type="entry name" value="GUANYLATE_CYCLASE_2"/>
    <property type="match status" value="1"/>
</dbReference>
<sequence>MIYDFPLLILCYFFAQLLHPITAQYSPRLPIDIVVGLPIDEGHIFKNPFKLTLPKSQPVFDVAVEDVYYKHRLMPPGSLRVVYEDTQLSDAIAPQRMVEHYCNRSVDAVMGMAYVYALAPVARMSAFWFGGVPVFTTTGLVDELGDRKEFPLLTRMMGTYKTLANLMYEIARSQGWHHFYFIFNDEAGIEGGKGLPRSECYFSLYAIRNRIQKEKDIIWHVDMFSTRNASRRKYGDLLKKVSMSSNMIILCASPDTVREIMLAAHELGMATSGDYVFINIDVSTGSHAEKPWVRANETNQEENEKAKEAYRALKTISLRRSDLEEYKNFEKRVKIRAEEKYDYSRITGKEYEMNNFISAFYDAVLLYAIALNETIAAGMDPRNGHNITSKMWGRTFDGITGNVSIDANGDRYSDYSLLDLDPAVDKFVEVAYYSGASNQLKKVTDFHWIGGKPPRDSPICGYDNSKCPKGYPLHVYLLAACAGLILLLTLLFVFFWRRYKLEQELAAMSWKIRWEELDGEESQKKEKKKAKKKRSGGYFPESDPLLRSNSRGSVSSDKYDEDMLTPLAMRMRLRSSSSGATRKISAMIDRKFSIFTRKKSAPNQDKNGGITGNHANALKEIESGQCSPMNEVQFRLPNDRRVSSPSGDSDYKKKSSGEEEFDISAKKSLSLRNRKLSFFGSIKSGGSGETIAQNNGQIYTKTAFYKGIMVAIKKLNIDQKKYPKVDLSRAQLMELKKMKDLQHDHITRFTGACLDAPHWCIVTEYCPKGSLEDILENDQIKLDNMMKYSLLHDLVKGLYFLHNSEIRSHGRLKSSNCVVDSRFVLKVTDFGLHGLHAMEENTVDDIGEHAFYKKQLWTAPELLRNPNPPPMGTQKGDIYSFSIILHEVLWRKGVFPCKNENLSPYEIVQRVKKTVSNPDDVFRPYVPDSLDADDEINQSLLELMRCSWAEDPHDRPDISMIRKAVRMLNKDNETSNLVDNLLKRLELYAKNLEGLVEERTREYLAEKQKVEDLLHQLLPPSIADQLISGKAVQAESYDSVTIYFSDIVGFTALSSQSTPLQVVTLLNDLYLAFDGVVDNFKVYKVETIGDAYMVVSGLPERREDHASQIAQMSLALLHKVKNFVIRHRPNDQLKLRIGMHSGSVVAGVVGSKMPRYCLFGDTVNTSSRMESNGLPLRIHVSSVTKEILSKDTGFRLELRGEVEMKGKGRLTTYWLKGYRDISIPDFGPEYQ</sequence>
<keyword evidence="11" id="KW-0675">Receptor</keyword>
<dbReference type="InterPro" id="IPR018297">
    <property type="entry name" value="A/G_cyclase_CS"/>
</dbReference>
<evidence type="ECO:0000256" key="14">
    <source>
        <dbReference type="ARBA" id="ARBA00023293"/>
    </source>
</evidence>
<keyword evidence="4" id="KW-1003">Cell membrane</keyword>
<dbReference type="InterPro" id="IPR001054">
    <property type="entry name" value="A/G_cyclase"/>
</dbReference>
<comment type="catalytic activity">
    <reaction evidence="1 16">
        <text>GTP = 3',5'-cyclic GMP + diphosphate</text>
        <dbReference type="Rhea" id="RHEA:13665"/>
        <dbReference type="ChEBI" id="CHEBI:33019"/>
        <dbReference type="ChEBI" id="CHEBI:37565"/>
        <dbReference type="ChEBI" id="CHEBI:57746"/>
        <dbReference type="EC" id="4.6.1.2"/>
    </reaction>
</comment>
<keyword evidence="9" id="KW-0342">GTP-binding</keyword>
<feature type="region of interest" description="Disordered" evidence="17">
    <location>
        <begin position="521"/>
        <end position="558"/>
    </location>
</feature>
<dbReference type="InterPro" id="IPR001170">
    <property type="entry name" value="ANPR/GUC"/>
</dbReference>
<dbReference type="InterPro" id="IPR000719">
    <property type="entry name" value="Prot_kinase_dom"/>
</dbReference>
<dbReference type="InterPro" id="IPR001828">
    <property type="entry name" value="ANF_lig-bd_rcpt"/>
</dbReference>
<keyword evidence="6 19" id="KW-0732">Signal</keyword>
<dbReference type="SMART" id="SM00044">
    <property type="entry name" value="CYCc"/>
    <property type="match status" value="1"/>
</dbReference>